<keyword evidence="7" id="KW-1003">Cell membrane</keyword>
<keyword evidence="7" id="KW-0479">Metal-binding</keyword>
<evidence type="ECO:0000256" key="6">
    <source>
        <dbReference type="ARBA" id="ARBA00023136"/>
    </source>
</evidence>
<keyword evidence="7" id="KW-0249">Electron transport</keyword>
<keyword evidence="7" id="KW-0349">Heme</keyword>
<comment type="similarity">
    <text evidence="7">Belongs to the MsrQ family.</text>
</comment>
<keyword evidence="7" id="KW-0288">FMN</keyword>
<feature type="domain" description="Ferric oxidoreductase" evidence="8">
    <location>
        <begin position="63"/>
        <end position="175"/>
    </location>
</feature>
<keyword evidence="2 7" id="KW-0813">Transport</keyword>
<dbReference type="Pfam" id="PF01794">
    <property type="entry name" value="Ferric_reduct"/>
    <property type="match status" value="1"/>
</dbReference>
<dbReference type="AlphaFoldDB" id="A0A371XDC2"/>
<feature type="transmembrane region" description="Helical" evidence="7">
    <location>
        <begin position="96"/>
        <end position="113"/>
    </location>
</feature>
<name>A0A371XDC2_9HYPH</name>
<comment type="caution">
    <text evidence="9">The sequence shown here is derived from an EMBL/GenBank/DDBJ whole genome shotgun (WGS) entry which is preliminary data.</text>
</comment>
<evidence type="ECO:0000256" key="2">
    <source>
        <dbReference type="ARBA" id="ARBA00022448"/>
    </source>
</evidence>
<evidence type="ECO:0000259" key="8">
    <source>
        <dbReference type="Pfam" id="PF01794"/>
    </source>
</evidence>
<comment type="function">
    <text evidence="7">Part of the MsrPQ system that repairs oxidized periplasmic proteins containing methionine sulfoxide residues (Met-O), using respiratory chain electrons. Thus protects these proteins from oxidative-stress damage caused by reactive species of oxygen and chlorine generated by the host defense mechanisms. MsrPQ is essential for the maintenance of envelope integrity under bleach stress, rescuing a wide series of structurally unrelated periplasmic proteins from methionine oxidation. MsrQ provides electrons for reduction to the reductase catalytic subunit MsrP, using the quinone pool of the respiratory chain.</text>
</comment>
<comment type="cofactor">
    <cofactor evidence="7">
        <name>FMN</name>
        <dbReference type="ChEBI" id="CHEBI:58210"/>
    </cofactor>
    <text evidence="7">Binds 1 FMN per subunit.</text>
</comment>
<feature type="transmembrane region" description="Helical" evidence="7">
    <location>
        <begin position="21"/>
        <end position="46"/>
    </location>
</feature>
<evidence type="ECO:0000256" key="7">
    <source>
        <dbReference type="HAMAP-Rule" id="MF_01207"/>
    </source>
</evidence>
<dbReference type="EMBL" id="QURN01000008">
    <property type="protein sequence ID" value="RFC67212.1"/>
    <property type="molecule type" value="Genomic_DNA"/>
</dbReference>
<comment type="caution">
    <text evidence="7">Lacks conserved residue(s) required for the propagation of feature annotation.</text>
</comment>
<feature type="transmembrane region" description="Helical" evidence="7">
    <location>
        <begin position="217"/>
        <end position="238"/>
    </location>
</feature>
<gene>
    <name evidence="7" type="primary">msrQ</name>
    <name evidence="9" type="ORF">DY251_11645</name>
</gene>
<keyword evidence="6 7" id="KW-0472">Membrane</keyword>
<dbReference type="InterPro" id="IPR022837">
    <property type="entry name" value="MsrQ-like"/>
</dbReference>
<reference evidence="10" key="1">
    <citation type="submission" date="2018-08" db="EMBL/GenBank/DDBJ databases">
        <authorList>
            <person name="Im W.T."/>
        </authorList>
    </citation>
    <scope>NUCLEOTIDE SEQUENCE [LARGE SCALE GENOMIC DNA]</scope>
    <source>
        <strain evidence="10">LA-28</strain>
    </source>
</reference>
<dbReference type="GO" id="GO:0009055">
    <property type="term" value="F:electron transfer activity"/>
    <property type="evidence" value="ECO:0007669"/>
    <property type="project" value="UniProtKB-UniRule"/>
</dbReference>
<dbReference type="GO" id="GO:0010181">
    <property type="term" value="F:FMN binding"/>
    <property type="evidence" value="ECO:0007669"/>
    <property type="project" value="UniProtKB-UniRule"/>
</dbReference>
<dbReference type="Proteomes" id="UP000262379">
    <property type="component" value="Unassembled WGS sequence"/>
</dbReference>
<comment type="subunit">
    <text evidence="7">Heterodimer of a catalytic subunit (MsrP) and a heme-binding subunit (MsrQ).</text>
</comment>
<protein>
    <recommendedName>
        <fullName evidence="7">Protein-methionine-sulfoxide reductase heme-binding subunit MsrQ</fullName>
    </recommendedName>
    <alternativeName>
        <fullName evidence="7">Flavocytochrome MsrQ</fullName>
    </alternativeName>
</protein>
<dbReference type="HAMAP" id="MF_01207">
    <property type="entry name" value="MsrQ"/>
    <property type="match status" value="1"/>
</dbReference>
<keyword evidence="5 7" id="KW-0408">Iron</keyword>
<evidence type="ECO:0000256" key="3">
    <source>
        <dbReference type="ARBA" id="ARBA00022692"/>
    </source>
</evidence>
<sequence length="300" mass="32849">MIAAGKLPWNDKSGRFSPLKAISLIGILAPAALLIWRAVSGTLASAPAGPLGPRPITEAIHFTGDWAIRFLFISLAITPLRRIVNFPKLISVRRQLGLAALFYAIAHLILYAFDQKLNISKVAAEIVLRYYLTIGFIALLGLCALGITSTDAMIRRMGKSWNRLHRLAYLIAILAALHFFMQTKADVYEPTLMAGFFIYLMLWRIAHTRGVNTSSIWVLCVLAVLSSLTTAAAEYGWYALATNIPPAKVLAANLTFGYSIRPAWWVLFVGLGVAVIAALRQWQQGGKVGSQRSRAVRAAA</sequence>
<feature type="transmembrane region" description="Helical" evidence="7">
    <location>
        <begin position="164"/>
        <end position="181"/>
    </location>
</feature>
<feature type="transmembrane region" description="Helical" evidence="7">
    <location>
        <begin position="263"/>
        <end position="282"/>
    </location>
</feature>
<dbReference type="GO" id="GO:0046872">
    <property type="term" value="F:metal ion binding"/>
    <property type="evidence" value="ECO:0007669"/>
    <property type="project" value="UniProtKB-KW"/>
</dbReference>
<organism evidence="9 10">
    <name type="scientific">Mesorhizobium denitrificans</name>
    <dbReference type="NCBI Taxonomy" id="2294114"/>
    <lineage>
        <taxon>Bacteria</taxon>
        <taxon>Pseudomonadati</taxon>
        <taxon>Pseudomonadota</taxon>
        <taxon>Alphaproteobacteria</taxon>
        <taxon>Hyphomicrobiales</taxon>
        <taxon>Phyllobacteriaceae</taxon>
        <taxon>Mesorhizobium</taxon>
    </lineage>
</organism>
<dbReference type="GO" id="GO:0020037">
    <property type="term" value="F:heme binding"/>
    <property type="evidence" value="ECO:0007669"/>
    <property type="project" value="UniProtKB-UniRule"/>
</dbReference>
<keyword evidence="4 7" id="KW-1133">Transmembrane helix</keyword>
<dbReference type="GO" id="GO:0016679">
    <property type="term" value="F:oxidoreductase activity, acting on diphenols and related substances as donors"/>
    <property type="evidence" value="ECO:0007669"/>
    <property type="project" value="TreeGrafter"/>
</dbReference>
<proteinExistence type="inferred from homology"/>
<dbReference type="PANTHER" id="PTHR36964">
    <property type="entry name" value="PROTEIN-METHIONINE-SULFOXIDE REDUCTASE HEME-BINDING SUBUNIT MSRQ"/>
    <property type="match status" value="1"/>
</dbReference>
<feature type="transmembrane region" description="Helical" evidence="7">
    <location>
        <begin position="66"/>
        <end position="84"/>
    </location>
</feature>
<dbReference type="PANTHER" id="PTHR36964:SF1">
    <property type="entry name" value="PROTEIN-METHIONINE-SULFOXIDE REDUCTASE HEME-BINDING SUBUNIT MSRQ"/>
    <property type="match status" value="1"/>
</dbReference>
<evidence type="ECO:0000313" key="10">
    <source>
        <dbReference type="Proteomes" id="UP000262379"/>
    </source>
</evidence>
<keyword evidence="10" id="KW-1185">Reference proteome</keyword>
<evidence type="ECO:0000256" key="5">
    <source>
        <dbReference type="ARBA" id="ARBA00023004"/>
    </source>
</evidence>
<dbReference type="InterPro" id="IPR013130">
    <property type="entry name" value="Fe3_Rdtase_TM_dom"/>
</dbReference>
<evidence type="ECO:0000256" key="1">
    <source>
        <dbReference type="ARBA" id="ARBA00004141"/>
    </source>
</evidence>
<feature type="transmembrane region" description="Helical" evidence="7">
    <location>
        <begin position="187"/>
        <end position="205"/>
    </location>
</feature>
<accession>A0A371XDC2</accession>
<evidence type="ECO:0000313" key="9">
    <source>
        <dbReference type="EMBL" id="RFC67212.1"/>
    </source>
</evidence>
<dbReference type="GO" id="GO:0030091">
    <property type="term" value="P:protein repair"/>
    <property type="evidence" value="ECO:0007669"/>
    <property type="project" value="UniProtKB-UniRule"/>
</dbReference>
<dbReference type="GO" id="GO:0005886">
    <property type="term" value="C:plasma membrane"/>
    <property type="evidence" value="ECO:0007669"/>
    <property type="project" value="UniProtKB-SubCell"/>
</dbReference>
<comment type="cofactor">
    <cofactor evidence="7">
        <name>heme b</name>
        <dbReference type="ChEBI" id="CHEBI:60344"/>
    </cofactor>
    <text evidence="7">Binds 1 heme b (iron(II)-protoporphyrin IX) group per subunit.</text>
</comment>
<feature type="transmembrane region" description="Helical" evidence="7">
    <location>
        <begin position="128"/>
        <end position="152"/>
    </location>
</feature>
<dbReference type="RefSeq" id="WP_116624086.1">
    <property type="nucleotide sequence ID" value="NZ_QURN01000008.1"/>
</dbReference>
<evidence type="ECO:0000256" key="4">
    <source>
        <dbReference type="ARBA" id="ARBA00022989"/>
    </source>
</evidence>
<comment type="subcellular location">
    <subcellularLocation>
        <location evidence="7">Cell membrane</location>
        <topology evidence="7">Multi-pass membrane protein</topology>
    </subcellularLocation>
    <subcellularLocation>
        <location evidence="1">Membrane</location>
        <topology evidence="1">Multi-pass membrane protein</topology>
    </subcellularLocation>
</comment>
<keyword evidence="3 7" id="KW-0812">Transmembrane</keyword>
<keyword evidence="7" id="KW-0285">Flavoprotein</keyword>